<dbReference type="InterPro" id="IPR035906">
    <property type="entry name" value="MetI-like_sf"/>
</dbReference>
<evidence type="ECO:0000256" key="3">
    <source>
        <dbReference type="ARBA" id="ARBA00022475"/>
    </source>
</evidence>
<feature type="transmembrane region" description="Helical" evidence="7">
    <location>
        <begin position="174"/>
        <end position="190"/>
    </location>
</feature>
<evidence type="ECO:0000256" key="5">
    <source>
        <dbReference type="ARBA" id="ARBA00022989"/>
    </source>
</evidence>
<dbReference type="PANTHER" id="PTHR43386:SF1">
    <property type="entry name" value="D,D-DIPEPTIDE TRANSPORT SYSTEM PERMEASE PROTEIN DDPC-RELATED"/>
    <property type="match status" value="1"/>
</dbReference>
<accession>A0A1M5E2U7</accession>
<reference evidence="10 11" key="1">
    <citation type="submission" date="2016-11" db="EMBL/GenBank/DDBJ databases">
        <authorList>
            <person name="Jaros S."/>
            <person name="Januszkiewicz K."/>
            <person name="Wedrychowicz H."/>
        </authorList>
    </citation>
    <scope>NUCLEOTIDE SEQUENCE [LARGE SCALE GENOMIC DNA]</scope>
    <source>
        <strain evidence="10 11">IBRC-M 10683</strain>
    </source>
</reference>
<keyword evidence="2 7" id="KW-0813">Transport</keyword>
<keyword evidence="5 7" id="KW-1133">Transmembrane helix</keyword>
<comment type="subcellular location">
    <subcellularLocation>
        <location evidence="1 7">Cell membrane</location>
        <topology evidence="1 7">Multi-pass membrane protein</topology>
    </subcellularLocation>
</comment>
<dbReference type="GO" id="GO:0055085">
    <property type="term" value="P:transmembrane transport"/>
    <property type="evidence" value="ECO:0007669"/>
    <property type="project" value="InterPro"/>
</dbReference>
<feature type="transmembrane region" description="Helical" evidence="7">
    <location>
        <begin position="274"/>
        <end position="297"/>
    </location>
</feature>
<keyword evidence="4 7" id="KW-0812">Transmembrane</keyword>
<gene>
    <name evidence="10" type="ORF">SAMN05216225_1003107</name>
</gene>
<evidence type="ECO:0000313" key="11">
    <source>
        <dbReference type="Proteomes" id="UP000183988"/>
    </source>
</evidence>
<keyword evidence="3" id="KW-1003">Cell membrane</keyword>
<dbReference type="EMBL" id="FQVW01000003">
    <property type="protein sequence ID" value="SHF73401.1"/>
    <property type="molecule type" value="Genomic_DNA"/>
</dbReference>
<keyword evidence="11" id="KW-1185">Reference proteome</keyword>
<dbReference type="PANTHER" id="PTHR43386">
    <property type="entry name" value="OLIGOPEPTIDE TRANSPORT SYSTEM PERMEASE PROTEIN APPC"/>
    <property type="match status" value="1"/>
</dbReference>
<evidence type="ECO:0000313" key="10">
    <source>
        <dbReference type="EMBL" id="SHF73401.1"/>
    </source>
</evidence>
<feature type="transmembrane region" description="Helical" evidence="7">
    <location>
        <begin position="147"/>
        <end position="168"/>
    </location>
</feature>
<evidence type="ECO:0000256" key="7">
    <source>
        <dbReference type="RuleBase" id="RU363032"/>
    </source>
</evidence>
<comment type="similarity">
    <text evidence="7">Belongs to the binding-protein-dependent transport system permease family.</text>
</comment>
<dbReference type="Gene3D" id="1.10.3720.10">
    <property type="entry name" value="MetI-like"/>
    <property type="match status" value="1"/>
</dbReference>
<dbReference type="AlphaFoldDB" id="A0A1M5E2U7"/>
<feature type="transmembrane region" description="Helical" evidence="7">
    <location>
        <begin position="47"/>
        <end position="68"/>
    </location>
</feature>
<dbReference type="STRING" id="930117.SAMN05216225_1003107"/>
<proteinExistence type="inferred from homology"/>
<dbReference type="GO" id="GO:0005886">
    <property type="term" value="C:plasma membrane"/>
    <property type="evidence" value="ECO:0007669"/>
    <property type="project" value="UniProtKB-SubCell"/>
</dbReference>
<protein>
    <submittedName>
        <fullName evidence="10">Peptide/nickel transport system permease protein</fullName>
    </submittedName>
</protein>
<dbReference type="Proteomes" id="UP000183988">
    <property type="component" value="Unassembled WGS sequence"/>
</dbReference>
<dbReference type="CDD" id="cd06261">
    <property type="entry name" value="TM_PBP2"/>
    <property type="match status" value="1"/>
</dbReference>
<feature type="region of interest" description="Disordered" evidence="8">
    <location>
        <begin position="1"/>
        <end position="28"/>
    </location>
</feature>
<feature type="domain" description="ABC transmembrane type-1" evidence="9">
    <location>
        <begin position="108"/>
        <end position="297"/>
    </location>
</feature>
<evidence type="ECO:0000259" key="9">
    <source>
        <dbReference type="PROSITE" id="PS50928"/>
    </source>
</evidence>
<evidence type="ECO:0000256" key="2">
    <source>
        <dbReference type="ARBA" id="ARBA00022448"/>
    </source>
</evidence>
<dbReference type="SUPFAM" id="SSF161098">
    <property type="entry name" value="MetI-like"/>
    <property type="match status" value="1"/>
</dbReference>
<dbReference type="Pfam" id="PF12911">
    <property type="entry name" value="OppC_N"/>
    <property type="match status" value="1"/>
</dbReference>
<evidence type="ECO:0000256" key="6">
    <source>
        <dbReference type="ARBA" id="ARBA00023136"/>
    </source>
</evidence>
<feature type="compositionally biased region" description="Basic and acidic residues" evidence="8">
    <location>
        <begin position="1"/>
        <end position="11"/>
    </location>
</feature>
<dbReference type="InterPro" id="IPR050366">
    <property type="entry name" value="BP-dependent_transpt_permease"/>
</dbReference>
<name>A0A1M5E2U7_9BACI</name>
<keyword evidence="6 7" id="KW-0472">Membrane</keyword>
<feature type="transmembrane region" description="Helical" evidence="7">
    <location>
        <begin position="110"/>
        <end position="135"/>
    </location>
</feature>
<dbReference type="Pfam" id="PF00528">
    <property type="entry name" value="BPD_transp_1"/>
    <property type="match status" value="1"/>
</dbReference>
<evidence type="ECO:0000256" key="1">
    <source>
        <dbReference type="ARBA" id="ARBA00004651"/>
    </source>
</evidence>
<organism evidence="10 11">
    <name type="scientific">Ornithinibacillus halophilus</name>
    <dbReference type="NCBI Taxonomy" id="930117"/>
    <lineage>
        <taxon>Bacteria</taxon>
        <taxon>Bacillati</taxon>
        <taxon>Bacillota</taxon>
        <taxon>Bacilli</taxon>
        <taxon>Bacillales</taxon>
        <taxon>Bacillaceae</taxon>
        <taxon>Ornithinibacillus</taxon>
    </lineage>
</organism>
<evidence type="ECO:0000256" key="4">
    <source>
        <dbReference type="ARBA" id="ARBA00022692"/>
    </source>
</evidence>
<dbReference type="InterPro" id="IPR025966">
    <property type="entry name" value="OppC_N"/>
</dbReference>
<dbReference type="InterPro" id="IPR000515">
    <property type="entry name" value="MetI-like"/>
</dbReference>
<evidence type="ECO:0000256" key="8">
    <source>
        <dbReference type="SAM" id="MobiDB-lite"/>
    </source>
</evidence>
<dbReference type="PROSITE" id="PS50928">
    <property type="entry name" value="ABC_TM1"/>
    <property type="match status" value="1"/>
</dbReference>
<sequence>MNVEKKEKTSDPLEENSSQSRYMNDDEDVKPFSPWKDAFKQLRRNRFAVAGFIIIVFFILLGIFAPLLTPYPYDNVNLADRLVAPSSEYWLGTDDAGRDILTRIAYGARISLMVGFFAVTGALVFGTLLGVIAGYYGRWIDMLISRIFDILLAFPSILLAIAIVAIIGPSLENALIAIAIINIPIFGRLVRSRVISLREEEYIMAARAQGMKNGRILIHHILPNSVAPIIVQSTLSFGTAILEAAALGFLGLGAEPPDPEWGAMLAEARGFIQLAPWTLIAPGVSIMLVVLGFNLIGDGLRDALDPKMKN</sequence>